<sequence>MSHLLEISGAYLSFGKKRILENISFKIKTGDILGIFGRNGSGKSSLLKMMFGTLPANHIQIKFDSEIIKAHEVIPQRLIGYLPQDSFLPKGTKVRDIISLFCDDEEMQNKVFYAPGVSKFDNIKVGKLSMGQLRYLETLLVGSLDHPFIMLDEPFSMLEPLYKELLKELLISLSQTKGIIITDHYYHDVLDITNVNFLLKNGNKIEISEKIDLVNNGYISSI</sequence>
<dbReference type="Gene3D" id="3.40.50.300">
    <property type="entry name" value="P-loop containing nucleotide triphosphate hydrolases"/>
    <property type="match status" value="1"/>
</dbReference>
<dbReference type="Proteomes" id="UP000276282">
    <property type="component" value="Unassembled WGS sequence"/>
</dbReference>
<dbReference type="GO" id="GO:0016887">
    <property type="term" value="F:ATP hydrolysis activity"/>
    <property type="evidence" value="ECO:0007669"/>
    <property type="project" value="InterPro"/>
</dbReference>
<keyword evidence="5" id="KW-1185">Reference proteome</keyword>
<comment type="caution">
    <text evidence="4">The sequence shown here is derived from an EMBL/GenBank/DDBJ whole genome shotgun (WGS) entry which is preliminary data.</text>
</comment>
<evidence type="ECO:0000313" key="4">
    <source>
        <dbReference type="EMBL" id="RKS50738.1"/>
    </source>
</evidence>
<organism evidence="4 5">
    <name type="scientific">Gillisia mitskevichiae</name>
    <dbReference type="NCBI Taxonomy" id="270921"/>
    <lineage>
        <taxon>Bacteria</taxon>
        <taxon>Pseudomonadati</taxon>
        <taxon>Bacteroidota</taxon>
        <taxon>Flavobacteriia</taxon>
        <taxon>Flavobacteriales</taxon>
        <taxon>Flavobacteriaceae</taxon>
        <taxon>Gillisia</taxon>
    </lineage>
</organism>
<dbReference type="SMART" id="SM00382">
    <property type="entry name" value="AAA"/>
    <property type="match status" value="1"/>
</dbReference>
<keyword evidence="1" id="KW-0547">Nucleotide-binding</keyword>
<accession>A0A495PMN4</accession>
<dbReference type="GO" id="GO:0005524">
    <property type="term" value="F:ATP binding"/>
    <property type="evidence" value="ECO:0007669"/>
    <property type="project" value="UniProtKB-KW"/>
</dbReference>
<evidence type="ECO:0000259" key="3">
    <source>
        <dbReference type="PROSITE" id="PS50893"/>
    </source>
</evidence>
<dbReference type="Pfam" id="PF00005">
    <property type="entry name" value="ABC_tran"/>
    <property type="match status" value="1"/>
</dbReference>
<dbReference type="InterPro" id="IPR003593">
    <property type="entry name" value="AAA+_ATPase"/>
</dbReference>
<dbReference type="RefSeq" id="WP_121346328.1">
    <property type="nucleotide sequence ID" value="NZ_RBLG01000003.1"/>
</dbReference>
<reference evidence="4 5" key="1">
    <citation type="submission" date="2018-10" db="EMBL/GenBank/DDBJ databases">
        <title>Genomic Encyclopedia of Archaeal and Bacterial Type Strains, Phase II (KMG-II): from individual species to whole genera.</title>
        <authorList>
            <person name="Goeker M."/>
        </authorList>
    </citation>
    <scope>NUCLEOTIDE SEQUENCE [LARGE SCALE GENOMIC DNA]</scope>
    <source>
        <strain evidence="4 5">DSM 19839</strain>
    </source>
</reference>
<dbReference type="EMBL" id="RBLG01000003">
    <property type="protein sequence ID" value="RKS50738.1"/>
    <property type="molecule type" value="Genomic_DNA"/>
</dbReference>
<feature type="domain" description="ABC transporter" evidence="3">
    <location>
        <begin position="5"/>
        <end position="222"/>
    </location>
</feature>
<keyword evidence="2" id="KW-0067">ATP-binding</keyword>
<dbReference type="InterPro" id="IPR027417">
    <property type="entry name" value="P-loop_NTPase"/>
</dbReference>
<proteinExistence type="predicted"/>
<evidence type="ECO:0000313" key="5">
    <source>
        <dbReference type="Proteomes" id="UP000276282"/>
    </source>
</evidence>
<name>A0A495PMN4_9FLAO</name>
<dbReference type="OrthoDB" id="9801987at2"/>
<dbReference type="PROSITE" id="PS50893">
    <property type="entry name" value="ABC_TRANSPORTER_2"/>
    <property type="match status" value="1"/>
</dbReference>
<evidence type="ECO:0000256" key="1">
    <source>
        <dbReference type="ARBA" id="ARBA00022741"/>
    </source>
</evidence>
<protein>
    <submittedName>
        <fullName evidence="4">ABC-type multidrug transport system ATPase subunit</fullName>
    </submittedName>
</protein>
<dbReference type="AlphaFoldDB" id="A0A495PMN4"/>
<dbReference type="PANTHER" id="PTHR43158:SF2">
    <property type="entry name" value="SKFA PEPTIDE EXPORT ATP-BINDING PROTEIN SKFE"/>
    <property type="match status" value="1"/>
</dbReference>
<evidence type="ECO:0000256" key="2">
    <source>
        <dbReference type="ARBA" id="ARBA00022840"/>
    </source>
</evidence>
<dbReference type="SUPFAM" id="SSF52540">
    <property type="entry name" value="P-loop containing nucleoside triphosphate hydrolases"/>
    <property type="match status" value="1"/>
</dbReference>
<dbReference type="InterPro" id="IPR003439">
    <property type="entry name" value="ABC_transporter-like_ATP-bd"/>
</dbReference>
<gene>
    <name evidence="4" type="ORF">BC962_2512</name>
</gene>
<dbReference type="PANTHER" id="PTHR43158">
    <property type="entry name" value="SKFA PEPTIDE EXPORT ATP-BINDING PROTEIN SKFE"/>
    <property type="match status" value="1"/>
</dbReference>